<organism evidence="12 13">
    <name type="scientific">Liparis tanakae</name>
    <name type="common">Tanaka's snailfish</name>
    <dbReference type="NCBI Taxonomy" id="230148"/>
    <lineage>
        <taxon>Eukaryota</taxon>
        <taxon>Metazoa</taxon>
        <taxon>Chordata</taxon>
        <taxon>Craniata</taxon>
        <taxon>Vertebrata</taxon>
        <taxon>Euteleostomi</taxon>
        <taxon>Actinopterygii</taxon>
        <taxon>Neopterygii</taxon>
        <taxon>Teleostei</taxon>
        <taxon>Neoteleostei</taxon>
        <taxon>Acanthomorphata</taxon>
        <taxon>Eupercaria</taxon>
        <taxon>Perciformes</taxon>
        <taxon>Cottioidei</taxon>
        <taxon>Cottales</taxon>
        <taxon>Liparidae</taxon>
        <taxon>Liparis</taxon>
    </lineage>
</organism>
<dbReference type="OrthoDB" id="759142at2759"/>
<evidence type="ECO:0000256" key="1">
    <source>
        <dbReference type="ARBA" id="ARBA00004115"/>
    </source>
</evidence>
<evidence type="ECO:0000256" key="10">
    <source>
        <dbReference type="SAM" id="SignalP"/>
    </source>
</evidence>
<evidence type="ECO:0000313" key="12">
    <source>
        <dbReference type="EMBL" id="TNN45965.1"/>
    </source>
</evidence>
<evidence type="ECO:0000256" key="8">
    <source>
        <dbReference type="RuleBase" id="RU003827"/>
    </source>
</evidence>
<dbReference type="PROSITE" id="PS50866">
    <property type="entry name" value="GOLD"/>
    <property type="match status" value="1"/>
</dbReference>
<protein>
    <submittedName>
        <fullName evidence="12">Transmembrane emp24 domain-containing protein 10</fullName>
    </submittedName>
</protein>
<gene>
    <name evidence="12" type="primary">Tmed10</name>
    <name evidence="12" type="ORF">EYF80_043846</name>
</gene>
<dbReference type="Pfam" id="PF01105">
    <property type="entry name" value="EMP24_GP25L"/>
    <property type="match status" value="1"/>
</dbReference>
<dbReference type="AlphaFoldDB" id="A0A4Z2FYN2"/>
<evidence type="ECO:0000256" key="9">
    <source>
        <dbReference type="SAM" id="Phobius"/>
    </source>
</evidence>
<keyword evidence="6 9" id="KW-1133">Transmembrane helix</keyword>
<evidence type="ECO:0000259" key="11">
    <source>
        <dbReference type="PROSITE" id="PS50866"/>
    </source>
</evidence>
<feature type="signal peptide" evidence="10">
    <location>
        <begin position="1"/>
        <end position="19"/>
    </location>
</feature>
<dbReference type="PANTHER" id="PTHR22811">
    <property type="entry name" value="TRANSMEMBRANE EMP24 DOMAIN-CONTAINING PROTEIN"/>
    <property type="match status" value="1"/>
</dbReference>
<feature type="transmembrane region" description="Helical" evidence="9">
    <location>
        <begin position="174"/>
        <end position="196"/>
    </location>
</feature>
<sequence>MSALCVLLLVAVALDPVLPLTFHLPVNSTRCLLEHVGRDVLVSGEYEVSQQHETTRTTLKVIDSLWETLYVKENATKGKWSFVTPNDERIEVCFSSISPMGTGRVPDQVVILNLRHGVEALNNREIEKLEKLTPLEGKLKHLELLSQSIADDFTNLSRRGKEMRQTNSSTNRRLQLFSVISVCCCLALATWQIVYLRRFFKTKKLIE</sequence>
<dbReference type="SMART" id="SM01190">
    <property type="entry name" value="EMP24_GP25L"/>
    <property type="match status" value="1"/>
</dbReference>
<reference evidence="12 13" key="1">
    <citation type="submission" date="2019-03" db="EMBL/GenBank/DDBJ databases">
        <title>First draft genome of Liparis tanakae, snailfish: a comprehensive survey of snailfish specific genes.</title>
        <authorList>
            <person name="Kim W."/>
            <person name="Song I."/>
            <person name="Jeong J.-H."/>
            <person name="Kim D."/>
            <person name="Kim S."/>
            <person name="Ryu S."/>
            <person name="Song J.Y."/>
            <person name="Lee S.K."/>
        </authorList>
    </citation>
    <scope>NUCLEOTIDE SEQUENCE [LARGE SCALE GENOMIC DNA]</scope>
    <source>
        <tissue evidence="12">Muscle</tissue>
    </source>
</reference>
<evidence type="ECO:0000256" key="2">
    <source>
        <dbReference type="ARBA" id="ARBA00007104"/>
    </source>
</evidence>
<keyword evidence="5" id="KW-0256">Endoplasmic reticulum</keyword>
<dbReference type="GO" id="GO:0005789">
    <property type="term" value="C:endoplasmic reticulum membrane"/>
    <property type="evidence" value="ECO:0007669"/>
    <property type="project" value="UniProtKB-SubCell"/>
</dbReference>
<keyword evidence="4 10" id="KW-0732">Signal</keyword>
<evidence type="ECO:0000313" key="13">
    <source>
        <dbReference type="Proteomes" id="UP000314294"/>
    </source>
</evidence>
<comment type="subcellular location">
    <subcellularLocation>
        <location evidence="1">Endoplasmic reticulum membrane</location>
        <topology evidence="1">Single-pass type I membrane protein</topology>
    </subcellularLocation>
    <subcellularLocation>
        <location evidence="8">Membrane</location>
        <topology evidence="8">Single-pass type I membrane protein</topology>
    </subcellularLocation>
</comment>
<keyword evidence="13" id="KW-1185">Reference proteome</keyword>
<evidence type="ECO:0000256" key="4">
    <source>
        <dbReference type="ARBA" id="ARBA00022729"/>
    </source>
</evidence>
<evidence type="ECO:0000256" key="6">
    <source>
        <dbReference type="ARBA" id="ARBA00022989"/>
    </source>
</evidence>
<feature type="chain" id="PRO_5021298430" evidence="10">
    <location>
        <begin position="20"/>
        <end position="207"/>
    </location>
</feature>
<dbReference type="InterPro" id="IPR015720">
    <property type="entry name" value="Emp24-like"/>
</dbReference>
<accession>A0A4Z2FYN2</accession>
<name>A0A4Z2FYN2_9TELE</name>
<comment type="caution">
    <text evidence="12">The sequence shown here is derived from an EMBL/GenBank/DDBJ whole genome shotgun (WGS) entry which is preliminary data.</text>
</comment>
<keyword evidence="3 8" id="KW-0812">Transmembrane</keyword>
<evidence type="ECO:0000256" key="3">
    <source>
        <dbReference type="ARBA" id="ARBA00022692"/>
    </source>
</evidence>
<comment type="similarity">
    <text evidence="2 8">Belongs to the EMP24/GP25L family.</text>
</comment>
<evidence type="ECO:0000256" key="5">
    <source>
        <dbReference type="ARBA" id="ARBA00022824"/>
    </source>
</evidence>
<dbReference type="EMBL" id="SRLO01000815">
    <property type="protein sequence ID" value="TNN45965.1"/>
    <property type="molecule type" value="Genomic_DNA"/>
</dbReference>
<feature type="domain" description="GOLD" evidence="11">
    <location>
        <begin position="29"/>
        <end position="116"/>
    </location>
</feature>
<proteinExistence type="inferred from homology"/>
<evidence type="ECO:0000256" key="7">
    <source>
        <dbReference type="ARBA" id="ARBA00023136"/>
    </source>
</evidence>
<dbReference type="Proteomes" id="UP000314294">
    <property type="component" value="Unassembled WGS sequence"/>
</dbReference>
<keyword evidence="7 9" id="KW-0472">Membrane</keyword>
<dbReference type="InterPro" id="IPR009038">
    <property type="entry name" value="GOLD_dom"/>
</dbReference>